<dbReference type="Proteomes" id="UP000180166">
    <property type="component" value="Chromosome"/>
</dbReference>
<dbReference type="KEGG" id="nsr:NS506_04147"/>
<dbReference type="PANTHER" id="PTHR30528:SF0">
    <property type="entry name" value="CYTOPLASMIC PROTEIN"/>
    <property type="match status" value="1"/>
</dbReference>
<dbReference type="InterPro" id="IPR009351">
    <property type="entry name" value="AlkZ-like"/>
</dbReference>
<evidence type="ECO:0008006" key="3">
    <source>
        <dbReference type="Google" id="ProtNLM"/>
    </source>
</evidence>
<reference evidence="1 2" key="1">
    <citation type="submission" date="2016-10" db="EMBL/GenBank/DDBJ databases">
        <title>Genome sequence of Nocardia seriolae strain EM150506, isolated from Anguila japonica.</title>
        <authorList>
            <person name="Han H.-J."/>
        </authorList>
    </citation>
    <scope>NUCLEOTIDE SEQUENCE [LARGE SCALE GENOMIC DNA]</scope>
    <source>
        <strain evidence="1 2">EM150506</strain>
    </source>
</reference>
<accession>A0ABC8AVV6</accession>
<sequence length="407" mass="46104">MPGAMTLAAARRTTLAAQGFAAARPGGTPTRRTMLKALDSTRLLQLDSVSAVVRAHYAPVFSRIGAYDRTLLDEAAWEHTARRPRRLIEYWAHEAALIPVEDWSLMRWRMVDYRLGRWRGFREVFERNPMLAEDVLGVVKEFGPSTAGEIERHLELDRPRAKEHWGWNHSDTKIVCEALFSAGELTVPKRVGFQRYYDLTGNVIPASVLAHEPTESEAIRELVRRAAAAHGIATETDLRDYYRIKRHQTEPAIADLVAAGELEQVRVEGWDKPAYLHVDARTPRRVSGAALLCPFGPLIFFRERTERLFDFHYRIEIYTPEHKRVHGYYVFPFLLDGQLVARVDLRAERSTGRLLVPGAFAEPGRDHARVAGALAAALREMADWLELDTVEVGEKGDLAPALRREIA</sequence>
<name>A0ABC8AVV6_9NOCA</name>
<evidence type="ECO:0000313" key="2">
    <source>
        <dbReference type="Proteomes" id="UP000180166"/>
    </source>
</evidence>
<dbReference type="AlphaFoldDB" id="A0ABC8AVV6"/>
<dbReference type="Pfam" id="PF06224">
    <property type="entry name" value="AlkZ-like"/>
    <property type="match status" value="1"/>
</dbReference>
<protein>
    <recommendedName>
        <fullName evidence="3">Winged helix-turn-helix domain-containing protein</fullName>
    </recommendedName>
</protein>
<dbReference type="PANTHER" id="PTHR30528">
    <property type="entry name" value="CYTOPLASMIC PROTEIN"/>
    <property type="match status" value="1"/>
</dbReference>
<organism evidence="1 2">
    <name type="scientific">Nocardia seriolae</name>
    <dbReference type="NCBI Taxonomy" id="37332"/>
    <lineage>
        <taxon>Bacteria</taxon>
        <taxon>Bacillati</taxon>
        <taxon>Actinomycetota</taxon>
        <taxon>Actinomycetes</taxon>
        <taxon>Mycobacteriales</taxon>
        <taxon>Nocardiaceae</taxon>
        <taxon>Nocardia</taxon>
    </lineage>
</organism>
<dbReference type="EMBL" id="CP017839">
    <property type="protein sequence ID" value="APA98195.1"/>
    <property type="molecule type" value="Genomic_DNA"/>
</dbReference>
<proteinExistence type="predicted"/>
<gene>
    <name evidence="1" type="ORF">NS506_04147</name>
</gene>
<evidence type="ECO:0000313" key="1">
    <source>
        <dbReference type="EMBL" id="APA98195.1"/>
    </source>
</evidence>